<reference evidence="2" key="1">
    <citation type="submission" date="2019-03" db="EMBL/GenBank/DDBJ databases">
        <title>Improved annotation for the trematode Fasciola hepatica.</title>
        <authorList>
            <person name="Choi Y.-J."/>
            <person name="Martin J."/>
            <person name="Mitreva M."/>
        </authorList>
    </citation>
    <scope>NUCLEOTIDE SEQUENCE [LARGE SCALE GENOMIC DNA]</scope>
</reference>
<comment type="caution">
    <text evidence="2">The sequence shown here is derived from an EMBL/GenBank/DDBJ whole genome shotgun (WGS) entry which is preliminary data.</text>
</comment>
<dbReference type="Proteomes" id="UP000230066">
    <property type="component" value="Unassembled WGS sequence"/>
</dbReference>
<evidence type="ECO:0000313" key="2">
    <source>
        <dbReference type="EMBL" id="THD27991.1"/>
    </source>
</evidence>
<dbReference type="InterPro" id="IPR035969">
    <property type="entry name" value="Rab-GAP_TBC_sf"/>
</dbReference>
<organism evidence="2 3">
    <name type="scientific">Fasciola hepatica</name>
    <name type="common">Liver fluke</name>
    <dbReference type="NCBI Taxonomy" id="6192"/>
    <lineage>
        <taxon>Eukaryota</taxon>
        <taxon>Metazoa</taxon>
        <taxon>Spiralia</taxon>
        <taxon>Lophotrochozoa</taxon>
        <taxon>Platyhelminthes</taxon>
        <taxon>Trematoda</taxon>
        <taxon>Digenea</taxon>
        <taxon>Plagiorchiida</taxon>
        <taxon>Echinostomata</taxon>
        <taxon>Echinostomatoidea</taxon>
        <taxon>Fasciolidae</taxon>
        <taxon>Fasciola</taxon>
    </lineage>
</organism>
<dbReference type="EMBL" id="JXXN02000265">
    <property type="protein sequence ID" value="THD27991.1"/>
    <property type="molecule type" value="Genomic_DNA"/>
</dbReference>
<dbReference type="AlphaFoldDB" id="A0A4E0RMH7"/>
<protein>
    <submittedName>
        <fullName evidence="2">Uncharacterized protein</fullName>
    </submittedName>
</protein>
<name>A0A4E0RMH7_FASHE</name>
<evidence type="ECO:0000256" key="1">
    <source>
        <dbReference type="SAM" id="MobiDB-lite"/>
    </source>
</evidence>
<sequence length="1210" mass="138449">MKLPGFIFISSFPKFCLNRKQVASLREKFGQFIAHGVAEMGLNSPQRCPIYYLIQSSVTKIFQLLETRLPVVMSVERLVNQSTNVLNVLYTARKKFDPLYVYWLLPLQFALSSDDPGATNKDEKNSLMVEGVQVYTLAMHLDLLTRLGHRTFEHPVRLGMSKDKRFKLRVEHVLAQPPNARKVSSTKRAQQDGTEDSPNQSEFEQQKLEHVHEVVADWLEKLFVGTLRFSVVLFLWDQWFMHKFDFSVMERMAHTVINMLNDILQEAETMAEVDEILQNGPCRTLTLDVIRGWRQGTDVQLANEISQTSSKNRLGRIIRTQVMVIRATTERVQPTPIYFPGFCVHGIVLVIISPLEWHQRSDNIRITLDHFILDQLLTTCSTQSVPQFYFAGSMTTTPFESDLSGIDRNPELPHPQQNIMVIHFPEENELLFPEHEMTNLPSTDDSQLDPSKMSQLRVKVEFNIDTNSNEFANEVDEGRKTSVTCSELPLNRLKCCLRAYVFEFQNGFHLDGPLLQVFRFLWRKASLQTNHLVDITFIPYYSIQQRHRELRTCQWNRCAGSRNSHFYFFKTNQHISLAQTGVSDDQCEPTKFQIKIQLSPPPTPIDDPWVEYAKPSLDEQLLKRSTNHDPFCIYVDQLRFMPDNCTVFKVTGRLLNTGFDSDLLDLLALPEMVWGLKTNPSSFGLRRDPTAGSNVRSPLFVSDQRSIVNLTGQKHLANSSLLFLRVYTILKTNMKPCIVGNAILRVFDDKGGLNFGGHQLRLRCQVPRADETNNGTPFYDALSLEQSAFIPCASILFRLLPYTKEPISMPLYRGRSYQSIDCKPTALEWRIYRLFQSDTDDSLTFRRMVRDLLTRENNSDKRISLNQSAQLNQEYMRSFVLQRLSPIRTLGNISVPTQMRSIFPFRYRVKAGFQIHLYQAAGLPVSRGDFVFGLGKVIRGELTKRMSPNKLYAYGTDDDLLFSLGMDLQSSMSNPKWNETASMITRPYPDPAALLVMQLFRMPLGFEAPGSIYVAKTTGGWFAQKTDGVRTKAKRNNEAASLNKQHLLGWSVMHLLEWGFLKEGKHTLALWAPPIRSSWIKTTQENCDRLPDISQLTPLPDGNIILQLKDGNFLEERESLAGTDIQMNEGFQPDEDNFPEPIIGSPVKAYGASLFELAAHRKKTDGTWLPGSSEQEAAEKLLDEIHGLITSELKKIRTREEYRPLFLSSS</sequence>
<evidence type="ECO:0000313" key="3">
    <source>
        <dbReference type="Proteomes" id="UP000230066"/>
    </source>
</evidence>
<proteinExistence type="predicted"/>
<keyword evidence="3" id="KW-1185">Reference proteome</keyword>
<gene>
    <name evidence="2" type="ORF">D915_001165</name>
</gene>
<accession>A0A4E0RMH7</accession>
<dbReference type="SUPFAM" id="SSF47923">
    <property type="entry name" value="Ypt/Rab-GAP domain of gyp1p"/>
    <property type="match status" value="1"/>
</dbReference>
<feature type="region of interest" description="Disordered" evidence="1">
    <location>
        <begin position="179"/>
        <end position="205"/>
    </location>
</feature>
<feature type="compositionally biased region" description="Polar residues" evidence="1">
    <location>
        <begin position="182"/>
        <end position="203"/>
    </location>
</feature>